<dbReference type="InterPro" id="IPR005302">
    <property type="entry name" value="MoCF_Sase_C"/>
</dbReference>
<evidence type="ECO:0000313" key="5">
    <source>
        <dbReference type="Proteomes" id="UP000253065"/>
    </source>
</evidence>
<feature type="domain" description="MOSC" evidence="1">
    <location>
        <begin position="114"/>
        <end position="261"/>
    </location>
</feature>
<dbReference type="Pfam" id="PF03476">
    <property type="entry name" value="MOSC_N"/>
    <property type="match status" value="1"/>
</dbReference>
<reference evidence="3 4" key="1">
    <citation type="submission" date="2018-07" db="EMBL/GenBank/DDBJ databases">
        <title>Freshwater and sediment microbial communities from various areas in North America, analyzing microbe dynamics in response to fracking.</title>
        <authorList>
            <person name="Lamendella R."/>
        </authorList>
    </citation>
    <scope>NUCLEOTIDE SEQUENCE [LARGE SCALE GENOMIC DNA]</scope>
    <source>
        <strain evidence="3 4">114E</strain>
        <strain evidence="2 5">114E_o</strain>
    </source>
</reference>
<dbReference type="GO" id="GO:0003824">
    <property type="term" value="F:catalytic activity"/>
    <property type="evidence" value="ECO:0007669"/>
    <property type="project" value="InterPro"/>
</dbReference>
<dbReference type="GO" id="GO:0030170">
    <property type="term" value="F:pyridoxal phosphate binding"/>
    <property type="evidence" value="ECO:0007669"/>
    <property type="project" value="InterPro"/>
</dbReference>
<evidence type="ECO:0000313" key="3">
    <source>
        <dbReference type="EMBL" id="RCW34766.1"/>
    </source>
</evidence>
<dbReference type="SUPFAM" id="SSF141673">
    <property type="entry name" value="MOSC N-terminal domain-like"/>
    <property type="match status" value="1"/>
</dbReference>
<organism evidence="3 4">
    <name type="scientific">Marinobacter nauticus</name>
    <name type="common">Marinobacter hydrocarbonoclasticus</name>
    <name type="synonym">Marinobacter aquaeolei</name>
    <dbReference type="NCBI Taxonomy" id="2743"/>
    <lineage>
        <taxon>Bacteria</taxon>
        <taxon>Pseudomonadati</taxon>
        <taxon>Pseudomonadota</taxon>
        <taxon>Gammaproteobacteria</taxon>
        <taxon>Pseudomonadales</taxon>
        <taxon>Marinobacteraceae</taxon>
        <taxon>Marinobacter</taxon>
    </lineage>
</organism>
<dbReference type="AlphaFoldDB" id="A0A368V113"/>
<dbReference type="EMBL" id="QPJB01000005">
    <property type="protein sequence ID" value="RCW34766.1"/>
    <property type="molecule type" value="Genomic_DNA"/>
</dbReference>
<evidence type="ECO:0000259" key="1">
    <source>
        <dbReference type="PROSITE" id="PS51340"/>
    </source>
</evidence>
<dbReference type="PANTHER" id="PTHR14237">
    <property type="entry name" value="MOLYBDOPTERIN COFACTOR SULFURASE MOSC"/>
    <property type="match status" value="1"/>
</dbReference>
<dbReference type="Pfam" id="PF03473">
    <property type="entry name" value="MOSC"/>
    <property type="match status" value="1"/>
</dbReference>
<dbReference type="InterPro" id="IPR005303">
    <property type="entry name" value="MOCOS_middle"/>
</dbReference>
<comment type="caution">
    <text evidence="3">The sequence shown here is derived from an EMBL/GenBank/DDBJ whole genome shotgun (WGS) entry which is preliminary data.</text>
</comment>
<gene>
    <name evidence="3" type="ORF">DET51_105141</name>
    <name evidence="2" type="ORF">DET64_105142</name>
</gene>
<dbReference type="EMBL" id="QNSA01000005">
    <property type="protein sequence ID" value="RBP74017.1"/>
    <property type="molecule type" value="Genomic_DNA"/>
</dbReference>
<evidence type="ECO:0000313" key="4">
    <source>
        <dbReference type="Proteomes" id="UP000252795"/>
    </source>
</evidence>
<dbReference type="InterPro" id="IPR011037">
    <property type="entry name" value="Pyrv_Knase-like_insert_dom_sf"/>
</dbReference>
<evidence type="ECO:0000313" key="2">
    <source>
        <dbReference type="EMBL" id="RBP74017.1"/>
    </source>
</evidence>
<dbReference type="PANTHER" id="PTHR14237:SF19">
    <property type="entry name" value="MITOCHONDRIAL AMIDOXIME REDUCING COMPONENT 1"/>
    <property type="match status" value="1"/>
</dbReference>
<keyword evidence="5" id="KW-1185">Reference proteome</keyword>
<dbReference type="Proteomes" id="UP000253065">
    <property type="component" value="Unassembled WGS sequence"/>
</dbReference>
<sequence>MKVKTLYIYPVKSLAGIEVSRFSLDDFGPQGDRRWMIVDGDNRFVTQRRLPQLANVYTALQEGVVVIDVPGEGLFPLTAGTDAVEVTVWRDQVVATAGADRAAEALSRYCGETLRLVYMPDSCFRRVDPGRVSAERRVGFADGFPLLVVNQSSLDELNSRLESPVDMRRFRPNIVVEGAGAWAEDTWRSVSVGESRLDLVKPCSRCVMTTVNPDTGEKDSATQPLKTLASYRKTRDGVIFGQNAVHQKPGEISVGDEVTVLNQEN</sequence>
<accession>A0A368V113</accession>
<dbReference type="RefSeq" id="WP_022992477.1">
    <property type="nucleotide sequence ID" value="NZ_JBHOGD010000005.1"/>
</dbReference>
<name>A0A368V113_MARNT</name>
<dbReference type="GO" id="GO:0030151">
    <property type="term" value="F:molybdenum ion binding"/>
    <property type="evidence" value="ECO:0007669"/>
    <property type="project" value="InterPro"/>
</dbReference>
<dbReference type="Proteomes" id="UP000252795">
    <property type="component" value="Unassembled WGS sequence"/>
</dbReference>
<protein>
    <recommendedName>
        <fullName evidence="1">MOSC domain-containing protein</fullName>
    </recommendedName>
</protein>
<proteinExistence type="predicted"/>
<dbReference type="PROSITE" id="PS51340">
    <property type="entry name" value="MOSC"/>
    <property type="match status" value="1"/>
</dbReference>
<dbReference type="SUPFAM" id="SSF50800">
    <property type="entry name" value="PK beta-barrel domain-like"/>
    <property type="match status" value="1"/>
</dbReference>